<dbReference type="EMBL" id="SPHZ02000010">
    <property type="protein sequence ID" value="KAF0894719.1"/>
    <property type="molecule type" value="Genomic_DNA"/>
</dbReference>
<dbReference type="AlphaFoldDB" id="A0A6G1C3A9"/>
<evidence type="ECO:0000313" key="2">
    <source>
        <dbReference type="Proteomes" id="UP000479710"/>
    </source>
</evidence>
<accession>A0A6G1C3A9</accession>
<name>A0A6G1C3A9_9ORYZ</name>
<reference evidence="1 2" key="1">
    <citation type="submission" date="2019-11" db="EMBL/GenBank/DDBJ databases">
        <title>Whole genome sequence of Oryza granulata.</title>
        <authorList>
            <person name="Li W."/>
        </authorList>
    </citation>
    <scope>NUCLEOTIDE SEQUENCE [LARGE SCALE GENOMIC DNA]</scope>
    <source>
        <strain evidence="2">cv. Menghai</strain>
        <tissue evidence="1">Leaf</tissue>
    </source>
</reference>
<proteinExistence type="predicted"/>
<protein>
    <submittedName>
        <fullName evidence="1">Uncharacterized protein</fullName>
    </submittedName>
</protein>
<gene>
    <name evidence="1" type="ORF">E2562_002007</name>
</gene>
<comment type="caution">
    <text evidence="1">The sequence shown here is derived from an EMBL/GenBank/DDBJ whole genome shotgun (WGS) entry which is preliminary data.</text>
</comment>
<sequence length="94" mass="9575">MAGCARFSWACSPSSPRGSWRCPGQHGVVEASVPSLLRCSAGFGSRAGVRRGPGGASARARLRRGRWWGKGCARAEKEGDGVGSAQGGAGKEGS</sequence>
<evidence type="ECO:0000313" key="1">
    <source>
        <dbReference type="EMBL" id="KAF0894719.1"/>
    </source>
</evidence>
<keyword evidence="2" id="KW-1185">Reference proteome</keyword>
<dbReference type="Proteomes" id="UP000479710">
    <property type="component" value="Unassembled WGS sequence"/>
</dbReference>
<organism evidence="1 2">
    <name type="scientific">Oryza meyeriana var. granulata</name>
    <dbReference type="NCBI Taxonomy" id="110450"/>
    <lineage>
        <taxon>Eukaryota</taxon>
        <taxon>Viridiplantae</taxon>
        <taxon>Streptophyta</taxon>
        <taxon>Embryophyta</taxon>
        <taxon>Tracheophyta</taxon>
        <taxon>Spermatophyta</taxon>
        <taxon>Magnoliopsida</taxon>
        <taxon>Liliopsida</taxon>
        <taxon>Poales</taxon>
        <taxon>Poaceae</taxon>
        <taxon>BOP clade</taxon>
        <taxon>Oryzoideae</taxon>
        <taxon>Oryzeae</taxon>
        <taxon>Oryzinae</taxon>
        <taxon>Oryza</taxon>
        <taxon>Oryza meyeriana</taxon>
    </lineage>
</organism>